<protein>
    <submittedName>
        <fullName evidence="2">Uncharacterized protein</fullName>
    </submittedName>
</protein>
<gene>
    <name evidence="2" type="ORF">LCGC14_2600460</name>
</gene>
<organism evidence="2">
    <name type="scientific">marine sediment metagenome</name>
    <dbReference type="NCBI Taxonomy" id="412755"/>
    <lineage>
        <taxon>unclassified sequences</taxon>
        <taxon>metagenomes</taxon>
        <taxon>ecological metagenomes</taxon>
    </lineage>
</organism>
<accession>A0A0F9A939</accession>
<dbReference type="AlphaFoldDB" id="A0A0F9A939"/>
<evidence type="ECO:0000256" key="1">
    <source>
        <dbReference type="SAM" id="MobiDB-lite"/>
    </source>
</evidence>
<feature type="non-terminal residue" evidence="2">
    <location>
        <position position="27"/>
    </location>
</feature>
<proteinExistence type="predicted"/>
<name>A0A0F9A939_9ZZZZ</name>
<dbReference type="EMBL" id="LAZR01043897">
    <property type="protein sequence ID" value="KKL05990.1"/>
    <property type="molecule type" value="Genomic_DNA"/>
</dbReference>
<evidence type="ECO:0000313" key="2">
    <source>
        <dbReference type="EMBL" id="KKL05990.1"/>
    </source>
</evidence>
<sequence>MKDDFSGVAVGETPANEPTPAPIPDAP</sequence>
<feature type="compositionally biased region" description="Pro residues" evidence="1">
    <location>
        <begin position="17"/>
        <end position="27"/>
    </location>
</feature>
<comment type="caution">
    <text evidence="2">The sequence shown here is derived from an EMBL/GenBank/DDBJ whole genome shotgun (WGS) entry which is preliminary data.</text>
</comment>
<reference evidence="2" key="1">
    <citation type="journal article" date="2015" name="Nature">
        <title>Complex archaea that bridge the gap between prokaryotes and eukaryotes.</title>
        <authorList>
            <person name="Spang A."/>
            <person name="Saw J.H."/>
            <person name="Jorgensen S.L."/>
            <person name="Zaremba-Niedzwiedzka K."/>
            <person name="Martijn J."/>
            <person name="Lind A.E."/>
            <person name="van Eijk R."/>
            <person name="Schleper C."/>
            <person name="Guy L."/>
            <person name="Ettema T.J."/>
        </authorList>
    </citation>
    <scope>NUCLEOTIDE SEQUENCE</scope>
</reference>
<feature type="region of interest" description="Disordered" evidence="1">
    <location>
        <begin position="1"/>
        <end position="27"/>
    </location>
</feature>